<feature type="compositionally biased region" description="Acidic residues" evidence="1">
    <location>
        <begin position="376"/>
        <end position="388"/>
    </location>
</feature>
<dbReference type="EMBL" id="CALNXI010000259">
    <property type="protein sequence ID" value="CAH3023404.1"/>
    <property type="molecule type" value="Genomic_DNA"/>
</dbReference>
<evidence type="ECO:0000313" key="3">
    <source>
        <dbReference type="Proteomes" id="UP001159427"/>
    </source>
</evidence>
<sequence>MSSVWKKPFKRLWQRVKGVKSKGKDSKLGNLGKRQRSTDCTERIGSVRSGDNSHSAEDSDDAQKHRFDSLDDSVVRDNRKSYPLVDDKDDCDSTSADESEFELLSSNRRGSLALDEILLDSNRGKRKENRAKTPEINQTTGADDNLANSSRAYNIDRLVTHRKAVFSESKLQDAFSGKNAVIKHVGKKHKSISTNVFLRDSEFAKNNFLDSLVKGDNFIKESDSADKDVVEHPSILTKVVGYTEKIKNIENTLQTNQSVPYEEYAEADVKAIIDAITRTENTQLSEQEDEPDNSTIHSEVSDSSDEESECQEFDIESYIDKLIERENETEGYSDSDDASNAAKNRVRKVSKKTKRAFQALSDKSSETEASPNTDDSNSDADGQEDDPRDESFEWERDVYFLADNEQISSSSETVTKKLDTDDGGDIVRTLGERRAEDLRWPLSIFYVKEFKQDSGIPLSEKSEVIPSYRSTVATARQPGRKRSVMQGRVWWVEWWAKEDSRRKERHKIFRNGGKSKK</sequence>
<feature type="region of interest" description="Disordered" evidence="1">
    <location>
        <begin position="327"/>
        <end position="389"/>
    </location>
</feature>
<evidence type="ECO:0000313" key="2">
    <source>
        <dbReference type="EMBL" id="CAH3023404.1"/>
    </source>
</evidence>
<feature type="compositionally biased region" description="Acidic residues" evidence="1">
    <location>
        <begin position="302"/>
        <end position="311"/>
    </location>
</feature>
<name>A0ABN8M1Y3_9CNID</name>
<comment type="caution">
    <text evidence="2">The sequence shown here is derived from an EMBL/GenBank/DDBJ whole genome shotgun (WGS) entry which is preliminary data.</text>
</comment>
<organism evidence="2 3">
    <name type="scientific">Porites evermanni</name>
    <dbReference type="NCBI Taxonomy" id="104178"/>
    <lineage>
        <taxon>Eukaryota</taxon>
        <taxon>Metazoa</taxon>
        <taxon>Cnidaria</taxon>
        <taxon>Anthozoa</taxon>
        <taxon>Hexacorallia</taxon>
        <taxon>Scleractinia</taxon>
        <taxon>Fungiina</taxon>
        <taxon>Poritidae</taxon>
        <taxon>Porites</taxon>
    </lineage>
</organism>
<gene>
    <name evidence="2" type="ORF">PEVE_00019144</name>
</gene>
<feature type="compositionally biased region" description="Basic and acidic residues" evidence="1">
    <location>
        <begin position="54"/>
        <end position="72"/>
    </location>
</feature>
<proteinExistence type="predicted"/>
<feature type="compositionally biased region" description="Polar residues" evidence="1">
    <location>
        <begin position="135"/>
        <end position="147"/>
    </location>
</feature>
<feature type="region of interest" description="Disordered" evidence="1">
    <location>
        <begin position="16"/>
        <end position="72"/>
    </location>
</feature>
<accession>A0ABN8M1Y3</accession>
<feature type="region of interest" description="Disordered" evidence="1">
    <location>
        <begin position="280"/>
        <end position="311"/>
    </location>
</feature>
<feature type="compositionally biased region" description="Basic residues" evidence="1">
    <location>
        <begin position="344"/>
        <end position="355"/>
    </location>
</feature>
<evidence type="ECO:0000256" key="1">
    <source>
        <dbReference type="SAM" id="MobiDB-lite"/>
    </source>
</evidence>
<feature type="region of interest" description="Disordered" evidence="1">
    <location>
        <begin position="123"/>
        <end position="147"/>
    </location>
</feature>
<reference evidence="2 3" key="1">
    <citation type="submission" date="2022-05" db="EMBL/GenBank/DDBJ databases">
        <authorList>
            <consortium name="Genoscope - CEA"/>
            <person name="William W."/>
        </authorList>
    </citation>
    <scope>NUCLEOTIDE SEQUENCE [LARGE SCALE GENOMIC DNA]</scope>
</reference>
<dbReference type="Proteomes" id="UP001159427">
    <property type="component" value="Unassembled WGS sequence"/>
</dbReference>
<keyword evidence="3" id="KW-1185">Reference proteome</keyword>
<protein>
    <submittedName>
        <fullName evidence="2">Uncharacterized protein</fullName>
    </submittedName>
</protein>